<sequence length="335" mass="35914">MIPLLSFIKQPRNIPTFLALAFPAVSSAWITGQCSGGFPDIPDVIRIGLLPNVWAANQSLTSQLGFILWVGPQLFPVLTVLSTSYNDTYISTSPAGSRDQSCPPSYTYTSNYNPGNPFVGDYIYSSSMTCHGYYNFTLPLLVASDSSNFTSPEDALLMSYLQSTSTKYGLLSSSLVHPYTYEQVSPATGTPTVLGLRLNSTYLNVLYADGFISSRFVGLYYRIPSSDPNVARNGSLVGAPFLSQVLLFADYQEKTLSIGLANNTMPLLVGSDNLICVQHSNTTGDLGWSEGSPEELIGTSSSTSSTFPASPTASAAKIIPTGNNAAGRIYGDMRT</sequence>
<gene>
    <name evidence="2" type="ORF">B7463_g10596</name>
</gene>
<feature type="region of interest" description="Disordered" evidence="1">
    <location>
        <begin position="287"/>
        <end position="308"/>
    </location>
</feature>
<accession>A0A3E2GXC0</accession>
<dbReference type="AlphaFoldDB" id="A0A3E2GXC0"/>
<comment type="caution">
    <text evidence="2">The sequence shown here is derived from an EMBL/GenBank/DDBJ whole genome shotgun (WGS) entry which is preliminary data.</text>
</comment>
<dbReference type="EMBL" id="NCSJ02000307">
    <property type="protein sequence ID" value="RFU25748.1"/>
    <property type="molecule type" value="Genomic_DNA"/>
</dbReference>
<dbReference type="OrthoDB" id="4074350at2759"/>
<dbReference type="Proteomes" id="UP000258309">
    <property type="component" value="Unassembled WGS sequence"/>
</dbReference>
<feature type="non-terminal residue" evidence="2">
    <location>
        <position position="1"/>
    </location>
</feature>
<organism evidence="2 3">
    <name type="scientific">Scytalidium lignicola</name>
    <name type="common">Hyphomycete</name>
    <dbReference type="NCBI Taxonomy" id="5539"/>
    <lineage>
        <taxon>Eukaryota</taxon>
        <taxon>Fungi</taxon>
        <taxon>Dikarya</taxon>
        <taxon>Ascomycota</taxon>
        <taxon>Pezizomycotina</taxon>
        <taxon>Leotiomycetes</taxon>
        <taxon>Leotiomycetes incertae sedis</taxon>
        <taxon>Scytalidium</taxon>
    </lineage>
</organism>
<protein>
    <submittedName>
        <fullName evidence="2">Uncharacterized protein</fullName>
    </submittedName>
</protein>
<proteinExistence type="predicted"/>
<feature type="compositionally biased region" description="Low complexity" evidence="1">
    <location>
        <begin position="299"/>
        <end position="308"/>
    </location>
</feature>
<name>A0A3E2GXC0_SCYLI</name>
<keyword evidence="3" id="KW-1185">Reference proteome</keyword>
<evidence type="ECO:0000256" key="1">
    <source>
        <dbReference type="SAM" id="MobiDB-lite"/>
    </source>
</evidence>
<evidence type="ECO:0000313" key="2">
    <source>
        <dbReference type="EMBL" id="RFU25748.1"/>
    </source>
</evidence>
<evidence type="ECO:0000313" key="3">
    <source>
        <dbReference type="Proteomes" id="UP000258309"/>
    </source>
</evidence>
<reference evidence="2 3" key="1">
    <citation type="submission" date="2018-05" db="EMBL/GenBank/DDBJ databases">
        <title>Draft genome sequence of Scytalidium lignicola DSM 105466, a ubiquitous saprotrophic fungus.</title>
        <authorList>
            <person name="Buettner E."/>
            <person name="Gebauer A.M."/>
            <person name="Hofrichter M."/>
            <person name="Liers C."/>
            <person name="Kellner H."/>
        </authorList>
    </citation>
    <scope>NUCLEOTIDE SEQUENCE [LARGE SCALE GENOMIC DNA]</scope>
    <source>
        <strain evidence="2 3">DSM 105466</strain>
    </source>
</reference>
<feature type="non-terminal residue" evidence="2">
    <location>
        <position position="335"/>
    </location>
</feature>